<dbReference type="Proteomes" id="UP000244754">
    <property type="component" value="Chromosome"/>
</dbReference>
<evidence type="ECO:0000256" key="8">
    <source>
        <dbReference type="RuleBase" id="RU003903"/>
    </source>
</evidence>
<dbReference type="InterPro" id="IPR000304">
    <property type="entry name" value="Pyrroline-COOH_reductase"/>
</dbReference>
<dbReference type="InterPro" id="IPR036291">
    <property type="entry name" value="NAD(P)-bd_dom_sf"/>
</dbReference>
<dbReference type="AlphaFoldDB" id="A0A2S0WGY4"/>
<dbReference type="PANTHER" id="PTHR11645:SF0">
    <property type="entry name" value="PYRROLINE-5-CARBOXYLATE REDUCTASE 3"/>
    <property type="match status" value="1"/>
</dbReference>
<dbReference type="Pfam" id="PF14748">
    <property type="entry name" value="P5CR_dimer"/>
    <property type="match status" value="1"/>
</dbReference>
<dbReference type="Gene3D" id="1.10.3730.10">
    <property type="entry name" value="ProC C-terminal domain-like"/>
    <property type="match status" value="1"/>
</dbReference>
<dbReference type="UniPathway" id="UPA00098">
    <property type="reaction ID" value="UER00361"/>
</dbReference>
<evidence type="ECO:0000256" key="2">
    <source>
        <dbReference type="ARBA" id="ARBA00022857"/>
    </source>
</evidence>
<comment type="pathway">
    <text evidence="5 8">Amino-acid biosynthesis; L-proline biosynthesis; L-proline from L-glutamate 5-semialdehyde: step 1/1.</text>
</comment>
<dbReference type="OrthoDB" id="9805754at2"/>
<feature type="binding site" evidence="7">
    <location>
        <position position="73"/>
    </location>
    <ligand>
        <name>NADPH</name>
        <dbReference type="ChEBI" id="CHEBI:57783"/>
    </ligand>
</feature>
<organism evidence="9 10">
    <name type="scientific">Corynebacterium liangguodongii</name>
    <dbReference type="NCBI Taxonomy" id="2079535"/>
    <lineage>
        <taxon>Bacteria</taxon>
        <taxon>Bacillati</taxon>
        <taxon>Actinomycetota</taxon>
        <taxon>Actinomycetes</taxon>
        <taxon>Mycobacteriales</taxon>
        <taxon>Corynebacteriaceae</taxon>
        <taxon>Corynebacterium</taxon>
    </lineage>
</organism>
<dbReference type="PROSITE" id="PS00521">
    <property type="entry name" value="P5CR"/>
    <property type="match status" value="1"/>
</dbReference>
<evidence type="ECO:0000256" key="6">
    <source>
        <dbReference type="NCBIfam" id="TIGR00112"/>
    </source>
</evidence>
<dbReference type="InterPro" id="IPR028939">
    <property type="entry name" value="P5C_Rdtase_cat_N"/>
</dbReference>
<dbReference type="Gene3D" id="3.40.50.720">
    <property type="entry name" value="NAD(P)-binding Rossmann-like Domain"/>
    <property type="match status" value="1"/>
</dbReference>
<dbReference type="GO" id="GO:0055129">
    <property type="term" value="P:L-proline biosynthetic process"/>
    <property type="evidence" value="ECO:0007669"/>
    <property type="project" value="UniProtKB-UniRule"/>
</dbReference>
<dbReference type="FunFam" id="1.10.3730.10:FF:000001">
    <property type="entry name" value="Pyrroline-5-carboxylate reductase"/>
    <property type="match status" value="1"/>
</dbReference>
<proteinExistence type="inferred from homology"/>
<dbReference type="InterPro" id="IPR029036">
    <property type="entry name" value="P5CR_dimer"/>
</dbReference>
<evidence type="ECO:0000256" key="3">
    <source>
        <dbReference type="ARBA" id="ARBA00023002"/>
    </source>
</evidence>
<dbReference type="PIRSF" id="PIRSF000193">
    <property type="entry name" value="Pyrrol-5-carb_rd"/>
    <property type="match status" value="1"/>
</dbReference>
<dbReference type="RefSeq" id="WP_108404994.1">
    <property type="nucleotide sequence ID" value="NZ_CP026948.1"/>
</dbReference>
<evidence type="ECO:0000256" key="5">
    <source>
        <dbReference type="HAMAP-Rule" id="MF_01925"/>
    </source>
</evidence>
<dbReference type="Pfam" id="PF03807">
    <property type="entry name" value="F420_oxidored"/>
    <property type="match status" value="1"/>
</dbReference>
<dbReference type="EMBL" id="CP026948">
    <property type="protein sequence ID" value="AWB84986.1"/>
    <property type="molecule type" value="Genomic_DNA"/>
</dbReference>
<accession>A0A2S0WGY4</accession>
<evidence type="ECO:0000313" key="10">
    <source>
        <dbReference type="Proteomes" id="UP000244754"/>
    </source>
</evidence>
<name>A0A2S0WGY4_9CORY</name>
<comment type="catalytic activity">
    <reaction evidence="5">
        <text>L-proline + NAD(+) = (S)-1-pyrroline-5-carboxylate + NADH + 2 H(+)</text>
        <dbReference type="Rhea" id="RHEA:14105"/>
        <dbReference type="ChEBI" id="CHEBI:15378"/>
        <dbReference type="ChEBI" id="CHEBI:17388"/>
        <dbReference type="ChEBI" id="CHEBI:57540"/>
        <dbReference type="ChEBI" id="CHEBI:57945"/>
        <dbReference type="ChEBI" id="CHEBI:60039"/>
        <dbReference type="EC" id="1.5.1.2"/>
    </reaction>
</comment>
<sequence length="287" mass="29547">MDNNNNAVTDQFDSPEANPGKIAVIGGGNIGEALVAGLVKAGVDPNSIFVTNRRSERSAELAERYGVVTGSDNVEAVSGASLCFLCVKPAQVIDVIGEISETLTHHDEQTALVSMAAGVTLAAMESAVSAAGTPLVRVMPNTPMLVGKGVHVVACGRYVDDETRQRVLRLLAVTGKVVEIPEKLIDAATAVSGAGPAYFFLFTEALIDAGVALGLTRDVAEELAAATVWGSGEMLMGDDSAAALRYAVTSPGGSTFRGIRELEESGVRGAIFRATEAVAERSAGLGG</sequence>
<dbReference type="NCBIfam" id="TIGR00112">
    <property type="entry name" value="proC"/>
    <property type="match status" value="1"/>
</dbReference>
<keyword evidence="5 8" id="KW-0641">Proline biosynthesis</keyword>
<dbReference type="KEGG" id="clia:C3E79_01270"/>
<gene>
    <name evidence="5 9" type="primary">proC</name>
    <name evidence="9" type="ORF">C3E79_01270</name>
</gene>
<dbReference type="EC" id="1.5.1.2" evidence="5 6"/>
<keyword evidence="2 5" id="KW-0521">NADP</keyword>
<keyword evidence="5 8" id="KW-0028">Amino-acid biosynthesis</keyword>
<reference evidence="10" key="1">
    <citation type="submission" date="2018-01" db="EMBL/GenBank/DDBJ databases">
        <authorList>
            <person name="Li J."/>
        </authorList>
    </citation>
    <scope>NUCLEOTIDE SEQUENCE [LARGE SCALE GENOMIC DNA]</scope>
    <source>
        <strain evidence="10">2184</strain>
    </source>
</reference>
<comment type="subcellular location">
    <subcellularLocation>
        <location evidence="5">Cytoplasm</location>
    </subcellularLocation>
</comment>
<keyword evidence="10" id="KW-1185">Reference proteome</keyword>
<keyword evidence="5" id="KW-0963">Cytoplasm</keyword>
<comment type="similarity">
    <text evidence="1 5 8">Belongs to the pyrroline-5-carboxylate reductase family.</text>
</comment>
<dbReference type="SUPFAM" id="SSF51735">
    <property type="entry name" value="NAD(P)-binding Rossmann-fold domains"/>
    <property type="match status" value="1"/>
</dbReference>
<dbReference type="InterPro" id="IPR008927">
    <property type="entry name" value="6-PGluconate_DH-like_C_sf"/>
</dbReference>
<dbReference type="GO" id="GO:0004735">
    <property type="term" value="F:pyrroline-5-carboxylate reductase activity"/>
    <property type="evidence" value="ECO:0007669"/>
    <property type="project" value="UniProtKB-UniRule"/>
</dbReference>
<dbReference type="GO" id="GO:0005737">
    <property type="term" value="C:cytoplasm"/>
    <property type="evidence" value="ECO:0007669"/>
    <property type="project" value="UniProtKB-SubCell"/>
</dbReference>
<evidence type="ECO:0000313" key="9">
    <source>
        <dbReference type="EMBL" id="AWB84986.1"/>
    </source>
</evidence>
<dbReference type="InterPro" id="IPR053790">
    <property type="entry name" value="P5CR-like_CS"/>
</dbReference>
<comment type="catalytic activity">
    <reaction evidence="5 8">
        <text>L-proline + NADP(+) = (S)-1-pyrroline-5-carboxylate + NADPH + 2 H(+)</text>
        <dbReference type="Rhea" id="RHEA:14109"/>
        <dbReference type="ChEBI" id="CHEBI:15378"/>
        <dbReference type="ChEBI" id="CHEBI:17388"/>
        <dbReference type="ChEBI" id="CHEBI:57783"/>
        <dbReference type="ChEBI" id="CHEBI:58349"/>
        <dbReference type="ChEBI" id="CHEBI:60039"/>
        <dbReference type="EC" id="1.5.1.2"/>
    </reaction>
</comment>
<dbReference type="SUPFAM" id="SSF48179">
    <property type="entry name" value="6-phosphogluconate dehydrogenase C-terminal domain-like"/>
    <property type="match status" value="1"/>
</dbReference>
<protein>
    <recommendedName>
        <fullName evidence="5 6">Pyrroline-5-carboxylate reductase</fullName>
        <shortName evidence="5">P5C reductase</shortName>
        <shortName evidence="5">P5CR</shortName>
        <ecNumber evidence="5 6">1.5.1.2</ecNumber>
    </recommendedName>
    <alternativeName>
        <fullName evidence="5">PCA reductase</fullName>
    </alternativeName>
</protein>
<dbReference type="HAMAP" id="MF_01925">
    <property type="entry name" value="P5C_reductase"/>
    <property type="match status" value="1"/>
</dbReference>
<dbReference type="PANTHER" id="PTHR11645">
    <property type="entry name" value="PYRROLINE-5-CARBOXYLATE REDUCTASE"/>
    <property type="match status" value="1"/>
</dbReference>
<keyword evidence="3 5" id="KW-0560">Oxidoreductase</keyword>
<evidence type="ECO:0000256" key="7">
    <source>
        <dbReference type="PIRSR" id="PIRSR000193-1"/>
    </source>
</evidence>
<evidence type="ECO:0000256" key="1">
    <source>
        <dbReference type="ARBA" id="ARBA00005525"/>
    </source>
</evidence>
<evidence type="ECO:0000256" key="4">
    <source>
        <dbReference type="ARBA" id="ARBA00058118"/>
    </source>
</evidence>
<comment type="function">
    <text evidence="4 5">Catalyzes the reduction of 1-pyrroline-5-carboxylate (PCA) to L-proline.</text>
</comment>